<keyword evidence="4" id="KW-1185">Reference proteome</keyword>
<evidence type="ECO:0000259" key="2">
    <source>
        <dbReference type="Pfam" id="PF00487"/>
    </source>
</evidence>
<feature type="transmembrane region" description="Helical" evidence="1">
    <location>
        <begin position="192"/>
        <end position="209"/>
    </location>
</feature>
<feature type="transmembrane region" description="Helical" evidence="1">
    <location>
        <begin position="94"/>
        <end position="113"/>
    </location>
</feature>
<evidence type="ECO:0000256" key="1">
    <source>
        <dbReference type="SAM" id="Phobius"/>
    </source>
</evidence>
<dbReference type="InterPro" id="IPR012171">
    <property type="entry name" value="Fatty_acid_desaturase"/>
</dbReference>
<feature type="transmembrane region" description="Helical" evidence="1">
    <location>
        <begin position="57"/>
        <end position="74"/>
    </location>
</feature>
<reference evidence="4" key="1">
    <citation type="journal article" date="2019" name="Int. J. Syst. Evol. Microbiol.">
        <title>The Global Catalogue of Microorganisms (GCM) 10K type strain sequencing project: providing services to taxonomists for standard genome sequencing and annotation.</title>
        <authorList>
            <consortium name="The Broad Institute Genomics Platform"/>
            <consortium name="The Broad Institute Genome Sequencing Center for Infectious Disease"/>
            <person name="Wu L."/>
            <person name="Ma J."/>
        </authorList>
    </citation>
    <scope>NUCLEOTIDE SEQUENCE [LARGE SCALE GENOMIC DNA]</scope>
    <source>
        <strain evidence="4">TBRC 7912</strain>
    </source>
</reference>
<keyword evidence="1" id="KW-1133">Transmembrane helix</keyword>
<name>A0ABV8FEJ6_9ACTN</name>
<dbReference type="Pfam" id="PF00487">
    <property type="entry name" value="FA_desaturase"/>
    <property type="match status" value="1"/>
</dbReference>
<evidence type="ECO:0000313" key="3">
    <source>
        <dbReference type="EMBL" id="MFC3986769.1"/>
    </source>
</evidence>
<dbReference type="Proteomes" id="UP001595698">
    <property type="component" value="Unassembled WGS sequence"/>
</dbReference>
<proteinExistence type="predicted"/>
<comment type="caution">
    <text evidence="3">The sequence shown here is derived from an EMBL/GenBank/DDBJ whole genome shotgun (WGS) entry which is preliminary data.</text>
</comment>
<evidence type="ECO:0000313" key="4">
    <source>
        <dbReference type="Proteomes" id="UP001595698"/>
    </source>
</evidence>
<dbReference type="EMBL" id="JBHSBC010000066">
    <property type="protein sequence ID" value="MFC3986769.1"/>
    <property type="molecule type" value="Genomic_DNA"/>
</dbReference>
<keyword evidence="1" id="KW-0472">Membrane</keyword>
<dbReference type="PANTHER" id="PTHR19353:SF19">
    <property type="entry name" value="DELTA(5) FATTY ACID DESATURASE C-RELATED"/>
    <property type="match status" value="1"/>
</dbReference>
<feature type="domain" description="Fatty acid desaturase" evidence="2">
    <location>
        <begin position="57"/>
        <end position="306"/>
    </location>
</feature>
<protein>
    <submittedName>
        <fullName evidence="3">Fatty acid desaturase family protein</fullName>
    </submittedName>
</protein>
<accession>A0ABV8FEJ6</accession>
<dbReference type="InterPro" id="IPR005804">
    <property type="entry name" value="FA_desaturase_dom"/>
</dbReference>
<dbReference type="RefSeq" id="WP_386197117.1">
    <property type="nucleotide sequence ID" value="NZ_JBHSBC010000066.1"/>
</dbReference>
<gene>
    <name evidence="3" type="ORF">ACFOYY_42035</name>
</gene>
<dbReference type="PANTHER" id="PTHR19353">
    <property type="entry name" value="FATTY ACID DESATURASE 2"/>
    <property type="match status" value="1"/>
</dbReference>
<sequence>MESQADETVAPESAAELRASLKHLRTETRGAIFTLKLLLCGALTTAGLVLALQPTPWARIAGVVLIGCMFAHAAELQHETLHNLAFRNKRANTIAGTLLGLPMLISFTAYRVAHLRHHRYLGTAMNREFFDYGDQYGDAEGGSGFRRAMDWTARFTMFHHYRLFLVNLGRSLLGRDFDGETRTVSRRIRYDHLLILAVLVTLTVVSVVTGSPFMLWAWLVPLLTVAAPVHALIELPEHHGCETLNVDVFANTRSVRSNRLMTWFTNGNNFHVEHHVMPNLPISRLPNLHVEIRDRLHHFHTGYFDYFKKLIIGQSR</sequence>
<keyword evidence="1" id="KW-0812">Transmembrane</keyword>
<organism evidence="3 4">
    <name type="scientific">Streptosporangium jomthongense</name>
    <dbReference type="NCBI Taxonomy" id="1193683"/>
    <lineage>
        <taxon>Bacteria</taxon>
        <taxon>Bacillati</taxon>
        <taxon>Actinomycetota</taxon>
        <taxon>Actinomycetes</taxon>
        <taxon>Streptosporangiales</taxon>
        <taxon>Streptosporangiaceae</taxon>
        <taxon>Streptosporangium</taxon>
    </lineage>
</organism>
<feature type="transmembrane region" description="Helical" evidence="1">
    <location>
        <begin position="30"/>
        <end position="50"/>
    </location>
</feature>